<reference evidence="3" key="1">
    <citation type="submission" date="2020-08" db="EMBL/GenBank/DDBJ databases">
        <title>Novel species isolated from subtropical streams in China.</title>
        <authorList>
            <person name="Lu H."/>
        </authorList>
    </citation>
    <scope>NUCLEOTIDE SEQUENCE</scope>
    <source>
        <strain evidence="3">CY7W</strain>
    </source>
</reference>
<dbReference type="Gene3D" id="3.40.50.1820">
    <property type="entry name" value="alpha/beta hydrolase"/>
    <property type="match status" value="1"/>
</dbReference>
<keyword evidence="1" id="KW-1133">Transmembrane helix</keyword>
<sequence length="321" mass="35337">MSVRFRLPAVMAGIAAVFALCVMAGIAWNWAPDRPLPDLTQQWAPPPSRFIDVNGLSVHIRDEGMADDPVPVLLIHGTSSSLHTWEGWVSILKKDRRVISMDLPGFGLTGPNAAQDYSNAAYTRFILDLMDQLHIRKAVLAGNSLGGEIAWNVAVAAPQRVDKLILVDAAGYAFKPLSIPAGFQIARIPILSWFMDHTLPASMLEESVKDVYGNPEKVSPALLARYRAMTVRAGNRAALRKRIRTLNLGENAADIQRIHVPTLILWGGKDKLIPPENAAWFARDIAQSRLIMFDELGHVPQEEAPFVTAAAARIFLARDTR</sequence>
<dbReference type="EMBL" id="JACOGG010000002">
    <property type="protein sequence ID" value="MBC3934147.1"/>
    <property type="molecule type" value="Genomic_DNA"/>
</dbReference>
<keyword evidence="1" id="KW-0472">Membrane</keyword>
<evidence type="ECO:0000256" key="1">
    <source>
        <dbReference type="SAM" id="Phobius"/>
    </source>
</evidence>
<keyword evidence="1" id="KW-0812">Transmembrane</keyword>
<feature type="transmembrane region" description="Helical" evidence="1">
    <location>
        <begin position="7"/>
        <end position="31"/>
    </location>
</feature>
<dbReference type="InterPro" id="IPR029058">
    <property type="entry name" value="AB_hydrolase_fold"/>
</dbReference>
<dbReference type="PANTHER" id="PTHR46438:SF11">
    <property type="entry name" value="LIPASE-RELATED"/>
    <property type="match status" value="1"/>
</dbReference>
<gene>
    <name evidence="3" type="ORF">H8K47_02120</name>
</gene>
<keyword evidence="3" id="KW-0378">Hydrolase</keyword>
<dbReference type="PANTHER" id="PTHR46438">
    <property type="entry name" value="ALPHA/BETA-HYDROLASES SUPERFAMILY PROTEIN"/>
    <property type="match status" value="1"/>
</dbReference>
<organism evidence="3 4">
    <name type="scientific">Undibacterium rugosum</name>
    <dbReference type="NCBI Taxonomy" id="2762291"/>
    <lineage>
        <taxon>Bacteria</taxon>
        <taxon>Pseudomonadati</taxon>
        <taxon>Pseudomonadota</taxon>
        <taxon>Betaproteobacteria</taxon>
        <taxon>Burkholderiales</taxon>
        <taxon>Oxalobacteraceae</taxon>
        <taxon>Undibacterium</taxon>
    </lineage>
</organism>
<evidence type="ECO:0000313" key="3">
    <source>
        <dbReference type="EMBL" id="MBC3934147.1"/>
    </source>
</evidence>
<keyword evidence="4" id="KW-1185">Reference proteome</keyword>
<dbReference type="GO" id="GO:0016787">
    <property type="term" value="F:hydrolase activity"/>
    <property type="evidence" value="ECO:0007669"/>
    <property type="project" value="UniProtKB-KW"/>
</dbReference>
<feature type="domain" description="AB hydrolase-1" evidence="2">
    <location>
        <begin position="71"/>
        <end position="305"/>
    </location>
</feature>
<dbReference type="Proteomes" id="UP000612361">
    <property type="component" value="Unassembled WGS sequence"/>
</dbReference>
<name>A0A923KUG2_9BURK</name>
<dbReference type="SUPFAM" id="SSF53474">
    <property type="entry name" value="alpha/beta-Hydrolases"/>
    <property type="match status" value="1"/>
</dbReference>
<comment type="caution">
    <text evidence="3">The sequence shown here is derived from an EMBL/GenBank/DDBJ whole genome shotgun (WGS) entry which is preliminary data.</text>
</comment>
<accession>A0A923KUG2</accession>
<proteinExistence type="predicted"/>
<dbReference type="InterPro" id="IPR000073">
    <property type="entry name" value="AB_hydrolase_1"/>
</dbReference>
<dbReference type="PRINTS" id="PR00111">
    <property type="entry name" value="ABHYDROLASE"/>
</dbReference>
<evidence type="ECO:0000313" key="4">
    <source>
        <dbReference type="Proteomes" id="UP000612361"/>
    </source>
</evidence>
<evidence type="ECO:0000259" key="2">
    <source>
        <dbReference type="Pfam" id="PF00561"/>
    </source>
</evidence>
<dbReference type="RefSeq" id="WP_186879784.1">
    <property type="nucleotide sequence ID" value="NZ_JACOGG010000002.1"/>
</dbReference>
<dbReference type="AlphaFoldDB" id="A0A923KUG2"/>
<protein>
    <submittedName>
        <fullName evidence="3">Alpha/beta hydrolase</fullName>
    </submittedName>
</protein>
<dbReference type="Pfam" id="PF00561">
    <property type="entry name" value="Abhydrolase_1"/>
    <property type="match status" value="1"/>
</dbReference>